<evidence type="ECO:0000256" key="3">
    <source>
        <dbReference type="ARBA" id="ARBA00022771"/>
    </source>
</evidence>
<dbReference type="SUPFAM" id="SSF57863">
    <property type="entry name" value="ArfGap/RecO-like zinc finger"/>
    <property type="match status" value="1"/>
</dbReference>
<dbReference type="PRINTS" id="PR00405">
    <property type="entry name" value="REVINTRACTNG"/>
</dbReference>
<keyword evidence="9" id="KW-1185">Reference proteome</keyword>
<dbReference type="OrthoDB" id="983479at2759"/>
<comment type="caution">
    <text evidence="8">The sequence shown here is derived from an EMBL/GenBank/DDBJ whole genome shotgun (WGS) entry which is preliminary data.</text>
</comment>
<feature type="region of interest" description="Disordered" evidence="6">
    <location>
        <begin position="244"/>
        <end position="268"/>
    </location>
</feature>
<dbReference type="PROSITE" id="PS50115">
    <property type="entry name" value="ARFGAP"/>
    <property type="match status" value="1"/>
</dbReference>
<sequence length="397" mass="43963">MMAPENLVDKRLAFKKLKAKSENKLCFDCGAKNPRWASVTYAIFLCIDCSATHRSLGAHISFVRSTDLDSWSPEELTAMMFGDRAHVFFKQHGWTDDGGIEAKYTSGAAELYRQILAEEVAKAIAEEAATTALLPSSPVAASSQLQEASNGVSSVKHKASTRTGKTGGLGAHKLTSQANENLYDQKPEEPAPVIPAASKREIVPFATEKEFIYYKIFVENNGDPPSSMDPSAWQLQFQEARKKMSKAESKFPGDENKSADLDSETRTSDVANENLYDQKPEESAPVIPAASNRGIESFATEKEFIYYKIFVENNGDSSITSSMDPSSWQVRVEEARKKMSKAESKFPGDENKSADLDSETRTSHESNENLYDLGDENKSTDLEVKKGLRRRKLRLLG</sequence>
<accession>A0A6D2K0W0</accession>
<dbReference type="InterPro" id="IPR001164">
    <property type="entry name" value="ArfGAP_dom"/>
</dbReference>
<evidence type="ECO:0000259" key="7">
    <source>
        <dbReference type="PROSITE" id="PS50115"/>
    </source>
</evidence>
<dbReference type="EMBL" id="CACVBM020001274">
    <property type="protein sequence ID" value="CAA7043029.1"/>
    <property type="molecule type" value="Genomic_DNA"/>
</dbReference>
<keyword evidence="2" id="KW-0479">Metal-binding</keyword>
<keyword evidence="1" id="KW-0343">GTPase activation</keyword>
<dbReference type="GO" id="GO:0005096">
    <property type="term" value="F:GTPase activator activity"/>
    <property type="evidence" value="ECO:0007669"/>
    <property type="project" value="UniProtKB-KW"/>
</dbReference>
<evidence type="ECO:0000256" key="2">
    <source>
        <dbReference type="ARBA" id="ARBA00022723"/>
    </source>
</evidence>
<evidence type="ECO:0000256" key="4">
    <source>
        <dbReference type="ARBA" id="ARBA00022833"/>
    </source>
</evidence>
<feature type="region of interest" description="Disordered" evidence="6">
    <location>
        <begin position="332"/>
        <end position="382"/>
    </location>
</feature>
<evidence type="ECO:0000313" key="9">
    <source>
        <dbReference type="Proteomes" id="UP000467841"/>
    </source>
</evidence>
<feature type="compositionally biased region" description="Basic and acidic residues" evidence="6">
    <location>
        <begin position="244"/>
        <end position="267"/>
    </location>
</feature>
<gene>
    <name evidence="8" type="ORF">MERR_LOCUS30264</name>
</gene>
<protein>
    <recommendedName>
        <fullName evidence="7">Arf-GAP domain-containing protein</fullName>
    </recommendedName>
</protein>
<organism evidence="8 9">
    <name type="scientific">Microthlaspi erraticum</name>
    <dbReference type="NCBI Taxonomy" id="1685480"/>
    <lineage>
        <taxon>Eukaryota</taxon>
        <taxon>Viridiplantae</taxon>
        <taxon>Streptophyta</taxon>
        <taxon>Embryophyta</taxon>
        <taxon>Tracheophyta</taxon>
        <taxon>Spermatophyta</taxon>
        <taxon>Magnoliopsida</taxon>
        <taxon>eudicotyledons</taxon>
        <taxon>Gunneridae</taxon>
        <taxon>Pentapetalae</taxon>
        <taxon>rosids</taxon>
        <taxon>malvids</taxon>
        <taxon>Brassicales</taxon>
        <taxon>Brassicaceae</taxon>
        <taxon>Coluteocarpeae</taxon>
        <taxon>Microthlaspi</taxon>
    </lineage>
</organism>
<dbReference type="Proteomes" id="UP000467841">
    <property type="component" value="Unassembled WGS sequence"/>
</dbReference>
<dbReference type="GO" id="GO:0048205">
    <property type="term" value="P:COPI coating of Golgi vesicle"/>
    <property type="evidence" value="ECO:0007669"/>
    <property type="project" value="TreeGrafter"/>
</dbReference>
<dbReference type="PANTHER" id="PTHR45686">
    <property type="entry name" value="ADP-RIBOSYLATION FACTOR GTPASE ACTIVATING PROTEIN 3, ISOFORM H-RELATED"/>
    <property type="match status" value="1"/>
</dbReference>
<feature type="domain" description="Arf-GAP" evidence="7">
    <location>
        <begin position="11"/>
        <end position="80"/>
    </location>
</feature>
<dbReference type="InterPro" id="IPR038508">
    <property type="entry name" value="ArfGAP_dom_sf"/>
</dbReference>
<dbReference type="Gene3D" id="1.10.220.150">
    <property type="entry name" value="Arf GTPase activating protein"/>
    <property type="match status" value="1"/>
</dbReference>
<name>A0A6D2K0W0_9BRAS</name>
<evidence type="ECO:0000256" key="6">
    <source>
        <dbReference type="SAM" id="MobiDB-lite"/>
    </source>
</evidence>
<feature type="region of interest" description="Disordered" evidence="6">
    <location>
        <begin position="148"/>
        <end position="172"/>
    </location>
</feature>
<dbReference type="Pfam" id="PF01412">
    <property type="entry name" value="ArfGap"/>
    <property type="match status" value="1"/>
</dbReference>
<dbReference type="PANTHER" id="PTHR45686:SF4">
    <property type="entry name" value="ADP-RIBOSYLATION FACTOR GTPASE ACTIVATING PROTEIN 3, ISOFORM H"/>
    <property type="match status" value="1"/>
</dbReference>
<feature type="compositionally biased region" description="Basic and acidic residues" evidence="6">
    <location>
        <begin position="332"/>
        <end position="367"/>
    </location>
</feature>
<evidence type="ECO:0000256" key="1">
    <source>
        <dbReference type="ARBA" id="ARBA00022468"/>
    </source>
</evidence>
<keyword evidence="4" id="KW-0862">Zinc</keyword>
<proteinExistence type="predicted"/>
<dbReference type="AlphaFoldDB" id="A0A6D2K0W0"/>
<evidence type="ECO:0000256" key="5">
    <source>
        <dbReference type="PROSITE-ProRule" id="PRU00288"/>
    </source>
</evidence>
<dbReference type="InterPro" id="IPR037278">
    <property type="entry name" value="ARFGAP/RecO"/>
</dbReference>
<evidence type="ECO:0000313" key="8">
    <source>
        <dbReference type="EMBL" id="CAA7043029.1"/>
    </source>
</evidence>
<dbReference type="GO" id="GO:0000139">
    <property type="term" value="C:Golgi membrane"/>
    <property type="evidence" value="ECO:0007669"/>
    <property type="project" value="GOC"/>
</dbReference>
<dbReference type="GO" id="GO:0008270">
    <property type="term" value="F:zinc ion binding"/>
    <property type="evidence" value="ECO:0007669"/>
    <property type="project" value="UniProtKB-KW"/>
</dbReference>
<dbReference type="SMART" id="SM00105">
    <property type="entry name" value="ArfGap"/>
    <property type="match status" value="1"/>
</dbReference>
<keyword evidence="3 5" id="KW-0863">Zinc-finger</keyword>
<dbReference type="CDD" id="cd08831">
    <property type="entry name" value="ArfGap_ArfGap2_3_like"/>
    <property type="match status" value="1"/>
</dbReference>
<reference evidence="8" key="1">
    <citation type="submission" date="2020-01" db="EMBL/GenBank/DDBJ databases">
        <authorList>
            <person name="Mishra B."/>
        </authorList>
    </citation>
    <scope>NUCLEOTIDE SEQUENCE [LARGE SCALE GENOMIC DNA]</scope>
</reference>